<proteinExistence type="predicted"/>
<dbReference type="AlphaFoldDB" id="A0A8J8T3V1"/>
<protein>
    <submittedName>
        <fullName evidence="3">Uncharacterized protein</fullName>
    </submittedName>
</protein>
<comment type="caution">
    <text evidence="3">The sequence shown here is derived from an EMBL/GenBank/DDBJ whole genome shotgun (WGS) entry which is preliminary data.</text>
</comment>
<keyword evidence="1" id="KW-0175">Coiled coil</keyword>
<dbReference type="EMBL" id="RRYP01006242">
    <property type="protein sequence ID" value="TNV81362.1"/>
    <property type="molecule type" value="Genomic_DNA"/>
</dbReference>
<reference evidence="3" key="1">
    <citation type="submission" date="2019-06" db="EMBL/GenBank/DDBJ databases">
        <authorList>
            <person name="Zheng W."/>
        </authorList>
    </citation>
    <scope>NUCLEOTIDE SEQUENCE</scope>
    <source>
        <strain evidence="3">QDHG01</strain>
    </source>
</reference>
<keyword evidence="4" id="KW-1185">Reference proteome</keyword>
<evidence type="ECO:0000256" key="1">
    <source>
        <dbReference type="SAM" id="Coils"/>
    </source>
</evidence>
<dbReference type="Proteomes" id="UP000785679">
    <property type="component" value="Unassembled WGS sequence"/>
</dbReference>
<evidence type="ECO:0000313" key="3">
    <source>
        <dbReference type="EMBL" id="TNV81362.1"/>
    </source>
</evidence>
<keyword evidence="2" id="KW-0812">Transmembrane</keyword>
<sequence length="393" mass="45559">MLADTNNKTDREFLDCVNFLVLIILFFILKIIIIQIILIYFQSMPRPKEQEPPHGQKYHKDQQGSWIQNQNLFSTENTSPGNVMNYWRYVIKREHKARRYHLDLNQCSHTPYYNSVVPKAHLHKSLKPQQLQNNGKLPQQSPQMHDPIKKRVSENLLDYTSHKRAISINESAFPFQILQQRYQTPNGRQNGTRFSKDFAHLLTSQCNVKAGFYADLIAKKNKNDYINASMSQQKDRLVDTMTHQEKYKQISDDTKIKINRYLSNKAAHNLTCKSDAEKDDMANLFLKSAVIRRQQEPTIQHQFAEFYKSLGKQNDVSFNNIEQLGFPSPNTRAGGTALSIRSKSSKLDGASSKIAGIRELQRQIEVNKSLRELAERQASIKMKKESLKNNFIE</sequence>
<keyword evidence="2" id="KW-0472">Membrane</keyword>
<organism evidence="3 4">
    <name type="scientific">Halteria grandinella</name>
    <dbReference type="NCBI Taxonomy" id="5974"/>
    <lineage>
        <taxon>Eukaryota</taxon>
        <taxon>Sar</taxon>
        <taxon>Alveolata</taxon>
        <taxon>Ciliophora</taxon>
        <taxon>Intramacronucleata</taxon>
        <taxon>Spirotrichea</taxon>
        <taxon>Stichotrichia</taxon>
        <taxon>Sporadotrichida</taxon>
        <taxon>Halteriidae</taxon>
        <taxon>Halteria</taxon>
    </lineage>
</organism>
<gene>
    <name evidence="3" type="ORF">FGO68_gene13939</name>
</gene>
<name>A0A8J8T3V1_HALGN</name>
<evidence type="ECO:0000256" key="2">
    <source>
        <dbReference type="SAM" id="Phobius"/>
    </source>
</evidence>
<keyword evidence="2" id="KW-1133">Transmembrane helix</keyword>
<feature type="transmembrane region" description="Helical" evidence="2">
    <location>
        <begin position="20"/>
        <end position="41"/>
    </location>
</feature>
<feature type="coiled-coil region" evidence="1">
    <location>
        <begin position="357"/>
        <end position="390"/>
    </location>
</feature>
<accession>A0A8J8T3V1</accession>
<evidence type="ECO:0000313" key="4">
    <source>
        <dbReference type="Proteomes" id="UP000785679"/>
    </source>
</evidence>